<gene>
    <name evidence="2" type="ORF">JF539_24555</name>
</gene>
<evidence type="ECO:0000313" key="3">
    <source>
        <dbReference type="Proteomes" id="UP000664096"/>
    </source>
</evidence>
<sequence>MLFAVKLGRALLLLYLLFLAFVTRDWDRAFPLMLIAMIYLPMETIVQTLLQAAVSKIGYDTLTSGRSSGPAVAHALMRNLFALLFIGFVSAIVRHVSESKQNGILGFFLAILVFAVTEVWDLVSNFGISGIVVDNASVRTLVQRLKELRAHVPETLAGVIGIDLAGSLVSALFAGGILLGLFGGGAAGYVYADHLPQAFLAQFGSLEVNTLPSLLLLSISFSLDALVKSATVCAKSLYFTMLYVLIVRPQELEASQAAAIESVATATLGAKAGAA</sequence>
<keyword evidence="1" id="KW-1133">Transmembrane helix</keyword>
<feature type="transmembrane region" description="Helical" evidence="1">
    <location>
        <begin position="75"/>
        <end position="97"/>
    </location>
</feature>
<comment type="caution">
    <text evidence="2">The sequence shown here is derived from an EMBL/GenBank/DDBJ whole genome shotgun (WGS) entry which is preliminary data.</text>
</comment>
<keyword evidence="1" id="KW-0812">Transmembrane</keyword>
<evidence type="ECO:0000313" key="2">
    <source>
        <dbReference type="EMBL" id="MBN9673550.1"/>
    </source>
</evidence>
<feature type="transmembrane region" description="Helical" evidence="1">
    <location>
        <begin position="168"/>
        <end position="191"/>
    </location>
</feature>
<accession>A0A939EI36</accession>
<keyword evidence="1" id="KW-0472">Membrane</keyword>
<name>A0A939EI36_9HYPH</name>
<protein>
    <submittedName>
        <fullName evidence="2">Uncharacterized protein</fullName>
    </submittedName>
</protein>
<feature type="transmembrane region" description="Helical" evidence="1">
    <location>
        <begin position="34"/>
        <end position="54"/>
    </location>
</feature>
<organism evidence="2 3">
    <name type="scientific">Roseibium aggregatum</name>
    <dbReference type="NCBI Taxonomy" id="187304"/>
    <lineage>
        <taxon>Bacteria</taxon>
        <taxon>Pseudomonadati</taxon>
        <taxon>Pseudomonadota</taxon>
        <taxon>Alphaproteobacteria</taxon>
        <taxon>Hyphomicrobiales</taxon>
        <taxon>Stappiaceae</taxon>
        <taxon>Roseibium</taxon>
    </lineage>
</organism>
<feature type="transmembrane region" description="Helical" evidence="1">
    <location>
        <begin position="103"/>
        <end position="123"/>
    </location>
</feature>
<dbReference type="AlphaFoldDB" id="A0A939EI36"/>
<dbReference type="EMBL" id="JAEKJZ010000007">
    <property type="protein sequence ID" value="MBN9673550.1"/>
    <property type="molecule type" value="Genomic_DNA"/>
</dbReference>
<evidence type="ECO:0000256" key="1">
    <source>
        <dbReference type="SAM" id="Phobius"/>
    </source>
</evidence>
<dbReference type="Proteomes" id="UP000664096">
    <property type="component" value="Unassembled WGS sequence"/>
</dbReference>
<reference evidence="2" key="1">
    <citation type="submission" date="2020-12" db="EMBL/GenBank/DDBJ databases">
        <title>Oil enriched cultivation method for isolating marine PHA-producing bacteria.</title>
        <authorList>
            <person name="Zheng W."/>
            <person name="Yu S."/>
            <person name="Huang Y."/>
        </authorList>
    </citation>
    <scope>NUCLEOTIDE SEQUENCE</scope>
    <source>
        <strain evidence="2">SY-2-12</strain>
    </source>
</reference>
<proteinExistence type="predicted"/>